<name>A0ABR3KNP3_TRISP</name>
<protein>
    <submittedName>
        <fullName evidence="2">CDP-abequose synthase</fullName>
    </submittedName>
</protein>
<keyword evidence="3" id="KW-1185">Reference proteome</keyword>
<organism evidence="2 3">
    <name type="scientific">Trichinella spiralis</name>
    <name type="common">Trichina worm</name>
    <dbReference type="NCBI Taxonomy" id="6334"/>
    <lineage>
        <taxon>Eukaryota</taxon>
        <taxon>Metazoa</taxon>
        <taxon>Ecdysozoa</taxon>
        <taxon>Nematoda</taxon>
        <taxon>Enoplea</taxon>
        <taxon>Dorylaimia</taxon>
        <taxon>Trichinellida</taxon>
        <taxon>Trichinellidae</taxon>
        <taxon>Trichinella</taxon>
    </lineage>
</organism>
<dbReference type="Proteomes" id="UP001558632">
    <property type="component" value="Unassembled WGS sequence"/>
</dbReference>
<comment type="caution">
    <text evidence="2">The sequence shown here is derived from an EMBL/GenBank/DDBJ whole genome shotgun (WGS) entry which is preliminary data.</text>
</comment>
<proteinExistence type="predicted"/>
<feature type="compositionally biased region" description="Low complexity" evidence="1">
    <location>
        <begin position="1"/>
        <end position="14"/>
    </location>
</feature>
<evidence type="ECO:0000313" key="2">
    <source>
        <dbReference type="EMBL" id="KAL1240903.1"/>
    </source>
</evidence>
<reference evidence="2 3" key="1">
    <citation type="submission" date="2024-07" db="EMBL/GenBank/DDBJ databases">
        <title>Enhanced genomic and transcriptomic resources for Trichinella pseudospiralis and T. spiralis underpin the discovery of pronounced molecular differences between stages and species.</title>
        <authorList>
            <person name="Pasi K.K."/>
            <person name="La Rosa G."/>
            <person name="Gomez-Morales M.A."/>
            <person name="Tosini F."/>
            <person name="Sumanam S."/>
            <person name="Young N.D."/>
            <person name="Chang B.C."/>
            <person name="Robin G.B."/>
        </authorList>
    </citation>
    <scope>NUCLEOTIDE SEQUENCE [LARGE SCALE GENOMIC DNA]</scope>
    <source>
        <strain evidence="2">ISS534</strain>
    </source>
</reference>
<evidence type="ECO:0000313" key="3">
    <source>
        <dbReference type="Proteomes" id="UP001558632"/>
    </source>
</evidence>
<accession>A0ABR3KNP3</accession>
<feature type="region of interest" description="Disordered" evidence="1">
    <location>
        <begin position="1"/>
        <end position="23"/>
    </location>
</feature>
<evidence type="ECO:0000256" key="1">
    <source>
        <dbReference type="SAM" id="MobiDB-lite"/>
    </source>
</evidence>
<dbReference type="EMBL" id="JBEUSY010000254">
    <property type="protein sequence ID" value="KAL1240903.1"/>
    <property type="molecule type" value="Genomic_DNA"/>
</dbReference>
<gene>
    <name evidence="2" type="ORF">TSPI_02772</name>
</gene>
<sequence>MTTTTPPNTLPTDTKNSLQPARPPTERGILFKLAKCQPIPFRHRERIRTNKTNFATLEDFTVYLSTILIPDFSIIFENEVLCSMQENRNIYEFLKALSHHF</sequence>